<organism evidence="10 11">
    <name type="scientific">Algisphaera agarilytica</name>
    <dbReference type="NCBI Taxonomy" id="1385975"/>
    <lineage>
        <taxon>Bacteria</taxon>
        <taxon>Pseudomonadati</taxon>
        <taxon>Planctomycetota</taxon>
        <taxon>Phycisphaerae</taxon>
        <taxon>Phycisphaerales</taxon>
        <taxon>Phycisphaeraceae</taxon>
        <taxon>Algisphaera</taxon>
    </lineage>
</organism>
<keyword evidence="6" id="KW-1133">Transmembrane helix</keyword>
<dbReference type="PANTHER" id="PTHR32089:SF112">
    <property type="entry name" value="LYSOZYME-LIKE PROTEIN-RELATED"/>
    <property type="match status" value="1"/>
</dbReference>
<dbReference type="FunFam" id="1.10.287.950:FF:000001">
    <property type="entry name" value="Methyl-accepting chemotaxis sensory transducer"/>
    <property type="match status" value="1"/>
</dbReference>
<comment type="similarity">
    <text evidence="4">Belongs to the methyl-accepting chemotaxis (MCP) protein family.</text>
</comment>
<evidence type="ECO:0000256" key="3">
    <source>
        <dbReference type="ARBA" id="ARBA00023224"/>
    </source>
</evidence>
<keyword evidence="6" id="KW-0812">Transmembrane</keyword>
<evidence type="ECO:0000259" key="8">
    <source>
        <dbReference type="PROSITE" id="PS50192"/>
    </source>
</evidence>
<dbReference type="GO" id="GO:0007165">
    <property type="term" value="P:signal transduction"/>
    <property type="evidence" value="ECO:0007669"/>
    <property type="project" value="UniProtKB-KW"/>
</dbReference>
<evidence type="ECO:0000313" key="11">
    <source>
        <dbReference type="Proteomes" id="UP000541810"/>
    </source>
</evidence>
<dbReference type="Gene3D" id="1.10.287.950">
    <property type="entry name" value="Methyl-accepting chemotaxis protein"/>
    <property type="match status" value="1"/>
</dbReference>
<evidence type="ECO:0000256" key="1">
    <source>
        <dbReference type="ARBA" id="ARBA00004429"/>
    </source>
</evidence>
<dbReference type="CDD" id="cd06225">
    <property type="entry name" value="HAMP"/>
    <property type="match status" value="1"/>
</dbReference>
<dbReference type="InterPro" id="IPR024478">
    <property type="entry name" value="HlyB_4HB_MCP"/>
</dbReference>
<dbReference type="EMBL" id="JACHGY010000001">
    <property type="protein sequence ID" value="MBB6428510.1"/>
    <property type="molecule type" value="Genomic_DNA"/>
</dbReference>
<evidence type="ECO:0000256" key="2">
    <source>
        <dbReference type="ARBA" id="ARBA00022519"/>
    </source>
</evidence>
<feature type="domain" description="T-SNARE coiled-coil homology" evidence="8">
    <location>
        <begin position="586"/>
        <end position="648"/>
    </location>
</feature>
<accession>A0A7X0H3F3</accession>
<feature type="domain" description="Methyl-accepting transducer" evidence="7">
    <location>
        <begin position="399"/>
        <end position="635"/>
    </location>
</feature>
<dbReference type="SMART" id="SM00304">
    <property type="entry name" value="HAMP"/>
    <property type="match status" value="1"/>
</dbReference>
<sequence>MKLKNIRLTVGQKLNAGFAIIVALLIVVSGITYTQVRRVAHEQDTLVNRDIPTEVKALELRGHIHAALSAHRGYIILGLEELKTERADIWKQIDAETEELIHLVTEAGDEHAIQTMAELQTTLKDFAASQAKIVAIAHERENTPATVLFEDEALPYGKKMQKHLEAIMDAEDLEPTTAERKLMVHHVGNAEAHLLKVTAALTQYLIDGNEEQLSVLNGEIAACARSVEKLKKDVHLFTPAQRADFDAYISHRNEFLAVAGKVIETRSADDWNIAQYICGGTVTPLAIKADGLIGEIAHQSTETAEAHIDSLITRSNFVQTMMISLSLLTVIAAIGIAWFLRRTICPPLSRTAEAVQRIADGDLTARVDIRSNDEVGDLGRNFNEMAQSISKIINEVNCTVSEVAAAATEIAATSEQISTGMNEQSSQVTQISAAVEEMSASVIEVARKSAEASNNAEQSGQAASEGGEVVDQTINEINAIREAVDASSKSVAELGKRGEQIGEIIEVINDIADQTNLLALNAAIEAARAGEHGRGFAVVADEVRKLADRTTQATEEIGASIQAIQSETTSAVERMNTGSQQVESGVAKATDAGRSLTQIVSNAREVAGMIQSIAAATEEQSATSEEVARNVENIASVIQESNDGTRQAAVAAQQLSERAERLQGLVCKFKVDPKMVEQG</sequence>
<dbReference type="SMART" id="SM00283">
    <property type="entry name" value="MA"/>
    <property type="match status" value="1"/>
</dbReference>
<evidence type="ECO:0000259" key="9">
    <source>
        <dbReference type="PROSITE" id="PS50885"/>
    </source>
</evidence>
<keyword evidence="3 5" id="KW-0807">Transducer</keyword>
<evidence type="ECO:0000256" key="6">
    <source>
        <dbReference type="SAM" id="Phobius"/>
    </source>
</evidence>
<gene>
    <name evidence="10" type="ORF">HNQ40_000316</name>
</gene>
<keyword evidence="6" id="KW-0472">Membrane</keyword>
<dbReference type="InterPro" id="IPR004089">
    <property type="entry name" value="MCPsignal_dom"/>
</dbReference>
<dbReference type="RefSeq" id="WP_184675724.1">
    <property type="nucleotide sequence ID" value="NZ_JACHGY010000001.1"/>
</dbReference>
<feature type="domain" description="HAMP" evidence="9">
    <location>
        <begin position="342"/>
        <end position="394"/>
    </location>
</feature>
<dbReference type="PROSITE" id="PS50885">
    <property type="entry name" value="HAMP"/>
    <property type="match status" value="1"/>
</dbReference>
<dbReference type="GO" id="GO:0006935">
    <property type="term" value="P:chemotaxis"/>
    <property type="evidence" value="ECO:0007669"/>
    <property type="project" value="UniProtKB-ARBA"/>
</dbReference>
<keyword evidence="2" id="KW-0997">Cell inner membrane</keyword>
<dbReference type="Pfam" id="PF12729">
    <property type="entry name" value="4HB_MCP_1"/>
    <property type="match status" value="1"/>
</dbReference>
<comment type="subcellular location">
    <subcellularLocation>
        <location evidence="1">Cell inner membrane</location>
        <topology evidence="1">Multi-pass membrane protein</topology>
    </subcellularLocation>
</comment>
<dbReference type="Pfam" id="PF00672">
    <property type="entry name" value="HAMP"/>
    <property type="match status" value="1"/>
</dbReference>
<dbReference type="AlphaFoldDB" id="A0A7X0H3F3"/>
<dbReference type="Pfam" id="PF00015">
    <property type="entry name" value="MCPsignal"/>
    <property type="match status" value="1"/>
</dbReference>
<keyword evidence="2" id="KW-1003">Cell membrane</keyword>
<comment type="caution">
    <text evidence="10">The sequence shown here is derived from an EMBL/GenBank/DDBJ whole genome shotgun (WGS) entry which is preliminary data.</text>
</comment>
<dbReference type="CDD" id="cd11386">
    <property type="entry name" value="MCP_signal"/>
    <property type="match status" value="1"/>
</dbReference>
<dbReference type="PANTHER" id="PTHR32089">
    <property type="entry name" value="METHYL-ACCEPTING CHEMOTAXIS PROTEIN MCPB"/>
    <property type="match status" value="1"/>
</dbReference>
<dbReference type="GO" id="GO:0005886">
    <property type="term" value="C:plasma membrane"/>
    <property type="evidence" value="ECO:0007669"/>
    <property type="project" value="UniProtKB-SubCell"/>
</dbReference>
<dbReference type="PROSITE" id="PS50111">
    <property type="entry name" value="CHEMOTAXIS_TRANSDUC_2"/>
    <property type="match status" value="1"/>
</dbReference>
<dbReference type="InterPro" id="IPR003660">
    <property type="entry name" value="HAMP_dom"/>
</dbReference>
<dbReference type="Proteomes" id="UP000541810">
    <property type="component" value="Unassembled WGS sequence"/>
</dbReference>
<dbReference type="PROSITE" id="PS50192">
    <property type="entry name" value="T_SNARE"/>
    <property type="match status" value="1"/>
</dbReference>
<keyword evidence="11" id="KW-1185">Reference proteome</keyword>
<dbReference type="SUPFAM" id="SSF58104">
    <property type="entry name" value="Methyl-accepting chemotaxis protein (MCP) signaling domain"/>
    <property type="match status" value="1"/>
</dbReference>
<name>A0A7X0H3F3_9BACT</name>
<protein>
    <submittedName>
        <fullName evidence="10">Methyl-accepting chemotaxis protein</fullName>
    </submittedName>
</protein>
<reference evidence="10 11" key="1">
    <citation type="submission" date="2020-08" db="EMBL/GenBank/DDBJ databases">
        <title>Genomic Encyclopedia of Type Strains, Phase IV (KMG-IV): sequencing the most valuable type-strain genomes for metagenomic binning, comparative biology and taxonomic classification.</title>
        <authorList>
            <person name="Goeker M."/>
        </authorList>
    </citation>
    <scope>NUCLEOTIDE SEQUENCE [LARGE SCALE GENOMIC DNA]</scope>
    <source>
        <strain evidence="10 11">DSM 103725</strain>
    </source>
</reference>
<evidence type="ECO:0000256" key="5">
    <source>
        <dbReference type="PROSITE-ProRule" id="PRU00284"/>
    </source>
</evidence>
<feature type="transmembrane region" description="Helical" evidence="6">
    <location>
        <begin position="317"/>
        <end position="340"/>
    </location>
</feature>
<evidence type="ECO:0000259" key="7">
    <source>
        <dbReference type="PROSITE" id="PS50111"/>
    </source>
</evidence>
<evidence type="ECO:0000313" key="10">
    <source>
        <dbReference type="EMBL" id="MBB6428510.1"/>
    </source>
</evidence>
<evidence type="ECO:0000256" key="4">
    <source>
        <dbReference type="ARBA" id="ARBA00029447"/>
    </source>
</evidence>
<proteinExistence type="inferred from homology"/>
<dbReference type="InterPro" id="IPR000727">
    <property type="entry name" value="T_SNARE_dom"/>
</dbReference>